<organism evidence="1 2">
    <name type="scientific">Fistulifera solaris</name>
    <name type="common">Oleaginous diatom</name>
    <dbReference type="NCBI Taxonomy" id="1519565"/>
    <lineage>
        <taxon>Eukaryota</taxon>
        <taxon>Sar</taxon>
        <taxon>Stramenopiles</taxon>
        <taxon>Ochrophyta</taxon>
        <taxon>Bacillariophyta</taxon>
        <taxon>Bacillariophyceae</taxon>
        <taxon>Bacillariophycidae</taxon>
        <taxon>Naviculales</taxon>
        <taxon>Naviculaceae</taxon>
        <taxon>Fistulifera</taxon>
    </lineage>
</organism>
<evidence type="ECO:0000313" key="1">
    <source>
        <dbReference type="EMBL" id="GAX20716.1"/>
    </source>
</evidence>
<protein>
    <submittedName>
        <fullName evidence="1">Uncharacterized protein</fullName>
    </submittedName>
</protein>
<gene>
    <name evidence="1" type="ORF">FisN_7Hu025</name>
</gene>
<dbReference type="EMBL" id="BDSP01000152">
    <property type="protein sequence ID" value="GAX20716.1"/>
    <property type="molecule type" value="Genomic_DNA"/>
</dbReference>
<dbReference type="Proteomes" id="UP000198406">
    <property type="component" value="Unassembled WGS sequence"/>
</dbReference>
<keyword evidence="2" id="KW-1185">Reference proteome</keyword>
<dbReference type="SUPFAM" id="SSF52047">
    <property type="entry name" value="RNI-like"/>
    <property type="match status" value="1"/>
</dbReference>
<dbReference type="PROSITE" id="PS51257">
    <property type="entry name" value="PROKAR_LIPOPROTEIN"/>
    <property type="match status" value="1"/>
</dbReference>
<sequence length="537" mass="60622">MWERVVFKFPENLWIGFLLAGACAKRFSSRVLTDIIVVLVTTTMSSDNNLLPLFSLIPSDQSITQTASDFTDAAVDHVYTLQRQPVNIDELDRFKNIAVLMSTGSLTFINVTYKGDYHYQQYRDKTNHPLYYARKNRTNLSMTFDNDKSNTPSISIFGPTDESILESAVYFAKLIPGSMKAASVSIDCHDDFSCDLSDLLQHVFACASNPPRSIKICTNSLTSEAAAIIASQPYVVDLNLHLSRFDDGGNKFVDGLSDRQCCFGSLSVCYSALSDYNKDRLFTNHLSLFKRLSVPGISSDHIVKALAAPLERIDFHVPDDSSFSDNIEANLSTVDIRLHEAVVYVNTAQDEFPERFLLSFFRRAAHSLCLERLALLIYGLYPIPMVIQTELIKMLRTTEQLTVLNLGGLFLELDSSIQRELFACLEDHPSVQTLFFREYPVDADPGYTWLQNLIKRNRFIEVIDMHDKPCTDGDKVDALYAFNDFFFDSEYLQEELPATRLPLVIEALSQYAADDLQRTALLVAHHVDVLCSALFQT</sequence>
<evidence type="ECO:0000313" key="2">
    <source>
        <dbReference type="Proteomes" id="UP000198406"/>
    </source>
</evidence>
<accession>A0A1Z5K3D9</accession>
<dbReference type="AlphaFoldDB" id="A0A1Z5K3D9"/>
<name>A0A1Z5K3D9_FISSO</name>
<reference evidence="1 2" key="1">
    <citation type="journal article" date="2015" name="Plant Cell">
        <title>Oil accumulation by the oleaginous diatom Fistulifera solaris as revealed by the genome and transcriptome.</title>
        <authorList>
            <person name="Tanaka T."/>
            <person name="Maeda Y."/>
            <person name="Veluchamy A."/>
            <person name="Tanaka M."/>
            <person name="Abida H."/>
            <person name="Marechal E."/>
            <person name="Bowler C."/>
            <person name="Muto M."/>
            <person name="Sunaga Y."/>
            <person name="Tanaka M."/>
            <person name="Yoshino T."/>
            <person name="Taniguchi T."/>
            <person name="Fukuda Y."/>
            <person name="Nemoto M."/>
            <person name="Matsumoto M."/>
            <person name="Wong P.S."/>
            <person name="Aburatani S."/>
            <person name="Fujibuchi W."/>
        </authorList>
    </citation>
    <scope>NUCLEOTIDE SEQUENCE [LARGE SCALE GENOMIC DNA]</scope>
    <source>
        <strain evidence="1 2">JPCC DA0580</strain>
    </source>
</reference>
<dbReference type="InParanoid" id="A0A1Z5K3D9"/>
<comment type="caution">
    <text evidence="1">The sequence shown here is derived from an EMBL/GenBank/DDBJ whole genome shotgun (WGS) entry which is preliminary data.</text>
</comment>
<proteinExistence type="predicted"/>